<dbReference type="GO" id="GO:0008137">
    <property type="term" value="F:NADH dehydrogenase (ubiquinone) activity"/>
    <property type="evidence" value="ECO:0007669"/>
    <property type="project" value="UniProtKB-UniRule"/>
</dbReference>
<dbReference type="STRING" id="1121391.SAMN02745206_00613"/>
<keyword evidence="2" id="KW-0812">Transmembrane</keyword>
<sequence>MELFLFVTFSALTVGSAAAVVWHPHPVKSALFLILSFFSMGGLYLLLQAEFIALMQVLVYAGAVMVLFLFVIMLLNLKPRGEDRAAFKVRVRWAVPLVLFFVGGVLTAVTGALARLAPAGSHGPDWVAAQGGNIRALGRLLFTRGLLPFEVTSVLLLVAVVGVMVLAKKERR</sequence>
<keyword evidence="2" id="KW-1133">Transmembrane helix</keyword>
<comment type="caution">
    <text evidence="2">Lacks conserved residue(s) required for the propagation of feature annotation.</text>
</comment>
<accession>A0A1M4VAX3</accession>
<name>A0A1M4VAX3_9BACT</name>
<dbReference type="GO" id="GO:0048038">
    <property type="term" value="F:quinone binding"/>
    <property type="evidence" value="ECO:0007669"/>
    <property type="project" value="UniProtKB-UniRule"/>
</dbReference>
<dbReference type="AlphaFoldDB" id="A0A1M4VAX3"/>
<keyword evidence="2" id="KW-0874">Quinone</keyword>
<comment type="catalytic activity">
    <reaction evidence="2">
        <text>a quinone + NADH + 5 H(+)(in) = a quinol + NAD(+) + 4 H(+)(out)</text>
        <dbReference type="Rhea" id="RHEA:57888"/>
        <dbReference type="ChEBI" id="CHEBI:15378"/>
        <dbReference type="ChEBI" id="CHEBI:24646"/>
        <dbReference type="ChEBI" id="CHEBI:57540"/>
        <dbReference type="ChEBI" id="CHEBI:57945"/>
        <dbReference type="ChEBI" id="CHEBI:132124"/>
    </reaction>
</comment>
<evidence type="ECO:0000256" key="1">
    <source>
        <dbReference type="ARBA" id="ARBA00005698"/>
    </source>
</evidence>
<protein>
    <recommendedName>
        <fullName evidence="2">NADH-quinone oxidoreductase subunit J</fullName>
        <ecNumber evidence="2">7.1.1.-</ecNumber>
    </recommendedName>
</protein>
<dbReference type="InterPro" id="IPR042106">
    <property type="entry name" value="Nuo/plastoQ_OxRdtase_6_NuoJ"/>
</dbReference>
<keyword evidence="2" id="KW-0472">Membrane</keyword>
<gene>
    <name evidence="3" type="ORF">SAMN02745206_00613</name>
</gene>
<dbReference type="OrthoDB" id="5513097at2"/>
<dbReference type="PANTHER" id="PTHR33269">
    <property type="entry name" value="NADH-UBIQUINONE OXIDOREDUCTASE CHAIN 6"/>
    <property type="match status" value="1"/>
</dbReference>
<feature type="transmembrane region" description="Helical" evidence="2">
    <location>
        <begin position="29"/>
        <end position="47"/>
    </location>
</feature>
<evidence type="ECO:0000256" key="2">
    <source>
        <dbReference type="RuleBase" id="RU004429"/>
    </source>
</evidence>
<comment type="similarity">
    <text evidence="1 2">Belongs to the complex I subunit 6 family.</text>
</comment>
<feature type="transmembrane region" description="Helical" evidence="2">
    <location>
        <begin position="145"/>
        <end position="167"/>
    </location>
</feature>
<keyword evidence="4" id="KW-1185">Reference proteome</keyword>
<comment type="subcellular location">
    <subcellularLocation>
        <location evidence="2">Cell membrane</location>
        <topology evidence="2">Multi-pass membrane protein</topology>
    </subcellularLocation>
</comment>
<dbReference type="RefSeq" id="WP_073036846.1">
    <property type="nucleotide sequence ID" value="NZ_FQVB01000006.1"/>
</dbReference>
<dbReference type="GO" id="GO:0005886">
    <property type="term" value="C:plasma membrane"/>
    <property type="evidence" value="ECO:0007669"/>
    <property type="project" value="UniProtKB-SubCell"/>
</dbReference>
<dbReference type="Gene3D" id="1.20.120.1200">
    <property type="entry name" value="NADH-ubiquinone/plastoquinone oxidoreductase chain 6, subunit NuoJ"/>
    <property type="match status" value="1"/>
</dbReference>
<keyword evidence="2" id="KW-0520">NAD</keyword>
<dbReference type="PANTHER" id="PTHR33269:SF17">
    <property type="entry name" value="NADH-UBIQUINONE OXIDOREDUCTASE CHAIN 6"/>
    <property type="match status" value="1"/>
</dbReference>
<dbReference type="EC" id="7.1.1.-" evidence="2"/>
<evidence type="ECO:0000313" key="4">
    <source>
        <dbReference type="Proteomes" id="UP000184076"/>
    </source>
</evidence>
<feature type="transmembrane region" description="Helical" evidence="2">
    <location>
        <begin position="93"/>
        <end position="114"/>
    </location>
</feature>
<dbReference type="Pfam" id="PF00499">
    <property type="entry name" value="Oxidored_q3"/>
    <property type="match status" value="1"/>
</dbReference>
<feature type="transmembrane region" description="Helical" evidence="2">
    <location>
        <begin position="54"/>
        <end position="73"/>
    </location>
</feature>
<organism evidence="3 4">
    <name type="scientific">Desulfacinum infernum DSM 9756</name>
    <dbReference type="NCBI Taxonomy" id="1121391"/>
    <lineage>
        <taxon>Bacteria</taxon>
        <taxon>Pseudomonadati</taxon>
        <taxon>Thermodesulfobacteriota</taxon>
        <taxon>Syntrophobacteria</taxon>
        <taxon>Syntrophobacterales</taxon>
        <taxon>Syntrophobacteraceae</taxon>
        <taxon>Desulfacinum</taxon>
    </lineage>
</organism>
<dbReference type="Proteomes" id="UP000184076">
    <property type="component" value="Unassembled WGS sequence"/>
</dbReference>
<dbReference type="EMBL" id="FQVB01000006">
    <property type="protein sequence ID" value="SHE66121.1"/>
    <property type="molecule type" value="Genomic_DNA"/>
</dbReference>
<keyword evidence="2" id="KW-1003">Cell membrane</keyword>
<proteinExistence type="inferred from homology"/>
<dbReference type="InterPro" id="IPR001457">
    <property type="entry name" value="NADH_UbQ/plastoQ_OxRdtase_su6"/>
</dbReference>
<reference evidence="4" key="1">
    <citation type="submission" date="2016-11" db="EMBL/GenBank/DDBJ databases">
        <authorList>
            <person name="Varghese N."/>
            <person name="Submissions S."/>
        </authorList>
    </citation>
    <scope>NUCLEOTIDE SEQUENCE [LARGE SCALE GENOMIC DNA]</scope>
    <source>
        <strain evidence="4">DSM 9756</strain>
    </source>
</reference>
<comment type="function">
    <text evidence="2">NDH-1 shuttles electrons from NADH, via FMN and iron-sulfur (Fe-S) centers, to quinones in the respiratory chain. Couples the redox reaction to proton translocation (for every two electrons transferred, four hydrogen ions are translocated across the cytoplasmic membrane), and thus conserves the redox energy in a proton gradient.</text>
</comment>
<evidence type="ECO:0000313" key="3">
    <source>
        <dbReference type="EMBL" id="SHE66121.1"/>
    </source>
</evidence>